<dbReference type="InterPro" id="IPR050330">
    <property type="entry name" value="Bact_OuterMem_StrucFunc"/>
</dbReference>
<comment type="caution">
    <text evidence="6">The sequence shown here is derived from an EMBL/GenBank/DDBJ whole genome shotgun (WGS) entry which is preliminary data.</text>
</comment>
<gene>
    <name evidence="6" type="ORF">KPL37_03080</name>
</gene>
<reference evidence="6 7" key="1">
    <citation type="submission" date="2021-06" db="EMBL/GenBank/DDBJ databases">
        <title>Clostridia strains as spoilage organisms.</title>
        <authorList>
            <person name="Wambui J."/>
            <person name="Stephan R."/>
            <person name="Stevens M.J.A."/>
        </authorList>
    </citation>
    <scope>NUCLEOTIDE SEQUENCE [LARGE SCALE GENOMIC DNA]</scope>
    <source>
        <strain evidence="6 7">DSM 14204</strain>
    </source>
</reference>
<feature type="transmembrane region" description="Helical" evidence="4">
    <location>
        <begin position="16"/>
        <end position="35"/>
    </location>
</feature>
<evidence type="ECO:0000256" key="2">
    <source>
        <dbReference type="ARBA" id="ARBA00023136"/>
    </source>
</evidence>
<protein>
    <submittedName>
        <fullName evidence="6">OmpA family protein</fullName>
    </submittedName>
</protein>
<dbReference type="PANTHER" id="PTHR30329">
    <property type="entry name" value="STATOR ELEMENT OF FLAGELLAR MOTOR COMPLEX"/>
    <property type="match status" value="1"/>
</dbReference>
<keyword evidence="4" id="KW-1133">Transmembrane helix</keyword>
<evidence type="ECO:0000256" key="3">
    <source>
        <dbReference type="PROSITE-ProRule" id="PRU00473"/>
    </source>
</evidence>
<comment type="subcellular location">
    <subcellularLocation>
        <location evidence="1">Membrane</location>
    </subcellularLocation>
</comment>
<proteinExistence type="predicted"/>
<dbReference type="Proteomes" id="UP000776252">
    <property type="component" value="Unassembled WGS sequence"/>
</dbReference>
<sequence length="256" mass="27802">MMKKREEKEGNGERWLLTYSDLITLLMIFFVVMYASSTADTTKYKQLAQSLNVAFSGGGASIIGNDSSTSVSNSTVTVVDPITPETTTTSANNKTLEENNMENIKKNVDSYLKKNGLAGSVSTKIDERGLEVSLKTSLLFDVGAADVKAASAKKLISIGKILNHVNNYVRIEGHTDSTPMSNNEFRSNWQLSAIRATNVTELLISRAGISPKRISAVAYGENRPVATNSTAIGKAKNRTVDIIILSNQFSKAEKIK</sequence>
<name>A0ABS6BSE5_9CLOT</name>
<dbReference type="PANTHER" id="PTHR30329:SF21">
    <property type="entry name" value="LIPOPROTEIN YIAD-RELATED"/>
    <property type="match status" value="1"/>
</dbReference>
<keyword evidence="2 3" id="KW-0472">Membrane</keyword>
<evidence type="ECO:0000313" key="6">
    <source>
        <dbReference type="EMBL" id="MBU3158758.1"/>
    </source>
</evidence>
<dbReference type="Pfam" id="PF13677">
    <property type="entry name" value="MotB_plug"/>
    <property type="match status" value="1"/>
</dbReference>
<dbReference type="EMBL" id="JAHLDV010000004">
    <property type="protein sequence ID" value="MBU3158758.1"/>
    <property type="molecule type" value="Genomic_DNA"/>
</dbReference>
<feature type="domain" description="OmpA-like" evidence="5">
    <location>
        <begin position="127"/>
        <end position="248"/>
    </location>
</feature>
<dbReference type="Pfam" id="PF00691">
    <property type="entry name" value="OmpA"/>
    <property type="match status" value="1"/>
</dbReference>
<evidence type="ECO:0000256" key="4">
    <source>
        <dbReference type="SAM" id="Phobius"/>
    </source>
</evidence>
<keyword evidence="4" id="KW-0812">Transmembrane</keyword>
<evidence type="ECO:0000313" key="7">
    <source>
        <dbReference type="Proteomes" id="UP000776252"/>
    </source>
</evidence>
<dbReference type="PROSITE" id="PS51123">
    <property type="entry name" value="OMPA_2"/>
    <property type="match status" value="1"/>
</dbReference>
<dbReference type="InterPro" id="IPR025713">
    <property type="entry name" value="MotB-like_N_dom"/>
</dbReference>
<dbReference type="InterPro" id="IPR006665">
    <property type="entry name" value="OmpA-like"/>
</dbReference>
<evidence type="ECO:0000259" key="5">
    <source>
        <dbReference type="PROSITE" id="PS51123"/>
    </source>
</evidence>
<evidence type="ECO:0000256" key="1">
    <source>
        <dbReference type="ARBA" id="ARBA00004370"/>
    </source>
</evidence>
<accession>A0ABS6BSE5</accession>
<dbReference type="CDD" id="cd07185">
    <property type="entry name" value="OmpA_C-like"/>
    <property type="match status" value="1"/>
</dbReference>
<keyword evidence="7" id="KW-1185">Reference proteome</keyword>
<organism evidence="6 7">
    <name type="scientific">Clostridium frigoris</name>
    <dbReference type="NCBI Taxonomy" id="205327"/>
    <lineage>
        <taxon>Bacteria</taxon>
        <taxon>Bacillati</taxon>
        <taxon>Bacillota</taxon>
        <taxon>Clostridia</taxon>
        <taxon>Eubacteriales</taxon>
        <taxon>Clostridiaceae</taxon>
        <taxon>Clostridium</taxon>
    </lineage>
</organism>